<gene>
    <name evidence="2" type="ORF">PIB30_055949</name>
</gene>
<proteinExistence type="predicted"/>
<dbReference type="Proteomes" id="UP001341840">
    <property type="component" value="Unassembled WGS sequence"/>
</dbReference>
<keyword evidence="3" id="KW-1185">Reference proteome</keyword>
<organism evidence="2 3">
    <name type="scientific">Stylosanthes scabra</name>
    <dbReference type="NCBI Taxonomy" id="79078"/>
    <lineage>
        <taxon>Eukaryota</taxon>
        <taxon>Viridiplantae</taxon>
        <taxon>Streptophyta</taxon>
        <taxon>Embryophyta</taxon>
        <taxon>Tracheophyta</taxon>
        <taxon>Spermatophyta</taxon>
        <taxon>Magnoliopsida</taxon>
        <taxon>eudicotyledons</taxon>
        <taxon>Gunneridae</taxon>
        <taxon>Pentapetalae</taxon>
        <taxon>rosids</taxon>
        <taxon>fabids</taxon>
        <taxon>Fabales</taxon>
        <taxon>Fabaceae</taxon>
        <taxon>Papilionoideae</taxon>
        <taxon>50 kb inversion clade</taxon>
        <taxon>dalbergioids sensu lato</taxon>
        <taxon>Dalbergieae</taxon>
        <taxon>Pterocarpus clade</taxon>
        <taxon>Stylosanthes</taxon>
    </lineage>
</organism>
<protein>
    <submittedName>
        <fullName evidence="2">Uncharacterized protein</fullName>
    </submittedName>
</protein>
<evidence type="ECO:0000313" key="2">
    <source>
        <dbReference type="EMBL" id="MED6221556.1"/>
    </source>
</evidence>
<accession>A0ABU6ZHX0</accession>
<sequence>MQTITLRSGKAVENVNNKVNVQTTKGDDKAIPYPNEEDAKGCMWIDVIEELIMEVQKEDDIQKSQAKQARYDVLDDTNHDFVLKKIDDIVQKNEESVQQKNESMLQKNSEQQKNEESMLQQKDEQVQQKEAMVQKNQKTDPKPLPTTLKYAFLGNAISSSLNTKQKEVRRLWDPGK</sequence>
<evidence type="ECO:0000313" key="3">
    <source>
        <dbReference type="Proteomes" id="UP001341840"/>
    </source>
</evidence>
<feature type="region of interest" description="Disordered" evidence="1">
    <location>
        <begin position="94"/>
        <end position="147"/>
    </location>
</feature>
<dbReference type="EMBL" id="JASCZI010272302">
    <property type="protein sequence ID" value="MED6221556.1"/>
    <property type="molecule type" value="Genomic_DNA"/>
</dbReference>
<name>A0ABU6ZHX0_9FABA</name>
<evidence type="ECO:0000256" key="1">
    <source>
        <dbReference type="SAM" id="MobiDB-lite"/>
    </source>
</evidence>
<feature type="compositionally biased region" description="Basic and acidic residues" evidence="1">
    <location>
        <begin position="110"/>
        <end position="127"/>
    </location>
</feature>
<reference evidence="2 3" key="1">
    <citation type="journal article" date="2023" name="Plants (Basel)">
        <title>Bridging the Gap: Combining Genomics and Transcriptomics Approaches to Understand Stylosanthes scabra, an Orphan Legume from the Brazilian Caatinga.</title>
        <authorList>
            <person name="Ferreira-Neto J.R.C."/>
            <person name="da Silva M.D."/>
            <person name="Binneck E."/>
            <person name="de Melo N.F."/>
            <person name="da Silva R.H."/>
            <person name="de Melo A.L.T.M."/>
            <person name="Pandolfi V."/>
            <person name="Bustamante F.O."/>
            <person name="Brasileiro-Vidal A.C."/>
            <person name="Benko-Iseppon A.M."/>
        </authorList>
    </citation>
    <scope>NUCLEOTIDE SEQUENCE [LARGE SCALE GENOMIC DNA]</scope>
    <source>
        <tissue evidence="2">Leaves</tissue>
    </source>
</reference>
<feature type="compositionally biased region" description="Polar residues" evidence="1">
    <location>
        <begin position="98"/>
        <end position="109"/>
    </location>
</feature>
<comment type="caution">
    <text evidence="2">The sequence shown here is derived from an EMBL/GenBank/DDBJ whole genome shotgun (WGS) entry which is preliminary data.</text>
</comment>